<accession>A0A8S5PKD7</accession>
<organism evidence="1">
    <name type="scientific">Siphoviridae sp. ctL0q1</name>
    <dbReference type="NCBI Taxonomy" id="2825449"/>
    <lineage>
        <taxon>Viruses</taxon>
        <taxon>Duplodnaviria</taxon>
        <taxon>Heunggongvirae</taxon>
        <taxon>Uroviricota</taxon>
        <taxon>Caudoviricetes</taxon>
    </lineage>
</organism>
<dbReference type="EMBL" id="BK015443">
    <property type="protein sequence ID" value="DAE06939.1"/>
    <property type="molecule type" value="Genomic_DNA"/>
</dbReference>
<name>A0A8S5PKD7_9CAUD</name>
<evidence type="ECO:0000313" key="1">
    <source>
        <dbReference type="EMBL" id="DAE06939.1"/>
    </source>
</evidence>
<protein>
    <submittedName>
        <fullName evidence="1">Uncharacterized protein</fullName>
    </submittedName>
</protein>
<sequence length="29" mass="3472">MIDFRDTTPHINWACIPIFYLFFGVKGRL</sequence>
<reference evidence="1" key="1">
    <citation type="journal article" date="2021" name="Proc. Natl. Acad. Sci. U.S.A.">
        <title>A Catalog of Tens of Thousands of Viruses from Human Metagenomes Reveals Hidden Associations with Chronic Diseases.</title>
        <authorList>
            <person name="Tisza M.J."/>
            <person name="Buck C.B."/>
        </authorList>
    </citation>
    <scope>NUCLEOTIDE SEQUENCE</scope>
    <source>
        <strain evidence="1">CtL0q1</strain>
    </source>
</reference>
<proteinExistence type="predicted"/>